<dbReference type="Gene3D" id="3.40.630.10">
    <property type="entry name" value="Zn peptidases"/>
    <property type="match status" value="1"/>
</dbReference>
<evidence type="ECO:0000313" key="1">
    <source>
        <dbReference type="EMBL" id="GAG37061.1"/>
    </source>
</evidence>
<sequence>DLLPNNVISDRLTKHMNRYFPVEWTEEEQAFAKSIQKEMGKPEDGMSVDIDPNPRGALMGGSTEVGDVSWSVPTGGMVFAAWPHGVAPHTWGCTACHGMSIGHKAVIQATHVLAASALDLMTEPELLKEARAEFDERTGGKPYKSLNVLDAPPGGMMDDEARHDYECCIHGAMEHFGIKEHVG</sequence>
<gene>
    <name evidence="1" type="ORF">S01H1_67245</name>
</gene>
<accession>X0YJX8</accession>
<feature type="non-terminal residue" evidence="1">
    <location>
        <position position="1"/>
    </location>
</feature>
<comment type="caution">
    <text evidence="1">The sequence shown here is derived from an EMBL/GenBank/DDBJ whole genome shotgun (WGS) entry which is preliminary data.</text>
</comment>
<dbReference type="SUPFAM" id="SSF53187">
    <property type="entry name" value="Zn-dependent exopeptidases"/>
    <property type="match status" value="1"/>
</dbReference>
<proteinExistence type="predicted"/>
<dbReference type="EMBL" id="BARS01044520">
    <property type="protein sequence ID" value="GAG37061.1"/>
    <property type="molecule type" value="Genomic_DNA"/>
</dbReference>
<name>X0YJX8_9ZZZZ</name>
<dbReference type="AlphaFoldDB" id="X0YJX8"/>
<reference evidence="1" key="1">
    <citation type="journal article" date="2014" name="Front. Microbiol.">
        <title>High frequency of phylogenetically diverse reductive dehalogenase-homologous genes in deep subseafloor sedimentary metagenomes.</title>
        <authorList>
            <person name="Kawai M."/>
            <person name="Futagami T."/>
            <person name="Toyoda A."/>
            <person name="Takaki Y."/>
            <person name="Nishi S."/>
            <person name="Hori S."/>
            <person name="Arai W."/>
            <person name="Tsubouchi T."/>
            <person name="Morono Y."/>
            <person name="Uchiyama I."/>
            <person name="Ito T."/>
            <person name="Fujiyama A."/>
            <person name="Inagaki F."/>
            <person name="Takami H."/>
        </authorList>
    </citation>
    <scope>NUCLEOTIDE SEQUENCE</scope>
    <source>
        <strain evidence="1">Expedition CK06-06</strain>
    </source>
</reference>
<evidence type="ECO:0008006" key="2">
    <source>
        <dbReference type="Google" id="ProtNLM"/>
    </source>
</evidence>
<organism evidence="1">
    <name type="scientific">marine sediment metagenome</name>
    <dbReference type="NCBI Taxonomy" id="412755"/>
    <lineage>
        <taxon>unclassified sequences</taxon>
        <taxon>metagenomes</taxon>
        <taxon>ecological metagenomes</taxon>
    </lineage>
</organism>
<protein>
    <recommendedName>
        <fullName evidence="2">Amidohydrolase</fullName>
    </recommendedName>
</protein>